<reference evidence="2" key="1">
    <citation type="submission" date="2017-12" db="EMBL/GenBank/DDBJ databases">
        <title>Whole genome sequencing of Acidipropionibacterium jensenii strains JS279 and JS280.</title>
        <authorList>
            <person name="Deptula P."/>
            <person name="Laine P."/>
            <person name="Smolander O.-P."/>
            <person name="Paulin L."/>
            <person name="Auvinen P."/>
            <person name="Varmanen P."/>
        </authorList>
    </citation>
    <scope>NUCLEOTIDE SEQUENCE [LARGE SCALE GENOMIC DNA]</scope>
    <source>
        <strain evidence="2">JS280</strain>
    </source>
</reference>
<evidence type="ECO:0000313" key="2">
    <source>
        <dbReference type="Proteomes" id="UP000285875"/>
    </source>
</evidence>
<name>A0A3Q9UE75_9ACTN</name>
<dbReference type="Proteomes" id="UP000285875">
    <property type="component" value="Chromosome"/>
</dbReference>
<protein>
    <submittedName>
        <fullName evidence="1">Uncharacterized protein</fullName>
    </submittedName>
</protein>
<accession>A0A3Q9UE75</accession>
<dbReference type="RefSeq" id="WP_097799141.1">
    <property type="nucleotide sequence ID" value="NZ_CP025570.1"/>
</dbReference>
<organism evidence="1 2">
    <name type="scientific">Acidipropionibacterium jensenii</name>
    <dbReference type="NCBI Taxonomy" id="1749"/>
    <lineage>
        <taxon>Bacteria</taxon>
        <taxon>Bacillati</taxon>
        <taxon>Actinomycetota</taxon>
        <taxon>Actinomycetes</taxon>
        <taxon>Propionibacteriales</taxon>
        <taxon>Propionibacteriaceae</taxon>
        <taxon>Acidipropionibacterium</taxon>
    </lineage>
</organism>
<dbReference type="EMBL" id="CP025570">
    <property type="protein sequence ID" value="AZZ39857.1"/>
    <property type="molecule type" value="Genomic_DNA"/>
</dbReference>
<sequence>MLYMVFLAVCIVVCIWWGGPGIRRRSRLDWTQVPGVTRRRGGVVVPIGGLSWAPIPSELADTRRFELVGSSTRSFGGSPVVVLARGQRIGILEGAAARKINAELRRRRLARLLVEGELTGRHEGRVVLPYDFSPATPELPAGPARAFPVPVPVEAWGSATTTVDAVRCDFFLTELSALYPDGRPPSGTSGRTLSGLDAEIFPTGQGRIGVFIDDRQIGWLAAAHEISHRQVLEDLAAGGHSLRVKVSVRVGTGDRPSVRVRIWLPEVDQILPPGAQIEDPHVLLPPGSTVQVTGEEEHLDELVAMLGDEHEVIKVAELYLFTRQTARTLKQIVGVRIDGRPVGELTSVSGAHFEAVLRACSERGLRALCRATISGNQLKTDVTLNVTKGGSLTSQWISRHILARPGVDSHPVLALEDHPQQDSGGEHQSQ</sequence>
<proteinExistence type="predicted"/>
<gene>
    <name evidence="1" type="ORF">C0Z10_08945</name>
</gene>
<dbReference type="KEGG" id="aji:C0Z10_08945"/>
<dbReference type="AlphaFoldDB" id="A0A3Q9UE75"/>
<evidence type="ECO:0000313" key="1">
    <source>
        <dbReference type="EMBL" id="AZZ39857.1"/>
    </source>
</evidence>